<dbReference type="InterPro" id="IPR001977">
    <property type="entry name" value="Depp_CoAkinase"/>
</dbReference>
<dbReference type="FunFam" id="3.40.50.300:FF:000991">
    <property type="entry name" value="Dephospho-CoA kinase"/>
    <property type="match status" value="1"/>
</dbReference>
<proteinExistence type="inferred from homology"/>
<keyword evidence="11" id="KW-1185">Reference proteome</keyword>
<comment type="caution">
    <text evidence="10">The sequence shown here is derived from an EMBL/GenBank/DDBJ whole genome shotgun (WGS) entry which is preliminary data.</text>
</comment>
<name>A0A0R1TX72_9LACO</name>
<feature type="binding site" evidence="8">
    <location>
        <begin position="18"/>
        <end position="23"/>
    </location>
    <ligand>
        <name>ATP</name>
        <dbReference type="ChEBI" id="CHEBI:30616"/>
    </ligand>
</feature>
<dbReference type="CDD" id="cd02022">
    <property type="entry name" value="DPCK"/>
    <property type="match status" value="1"/>
</dbReference>
<evidence type="ECO:0000256" key="7">
    <source>
        <dbReference type="ARBA" id="ARBA00022993"/>
    </source>
</evidence>
<keyword evidence="4 8" id="KW-0547">Nucleotide-binding</keyword>
<organism evidence="10 11">
    <name type="scientific">Ligilactobacillus apodemi DSM 16634 = JCM 16172</name>
    <dbReference type="NCBI Taxonomy" id="1423724"/>
    <lineage>
        <taxon>Bacteria</taxon>
        <taxon>Bacillati</taxon>
        <taxon>Bacillota</taxon>
        <taxon>Bacilli</taxon>
        <taxon>Lactobacillales</taxon>
        <taxon>Lactobacillaceae</taxon>
        <taxon>Ligilactobacillus</taxon>
    </lineage>
</organism>
<comment type="pathway">
    <text evidence="8">Cofactor biosynthesis; coenzyme A biosynthesis; CoA from (R)-pantothenate: step 5/5.</text>
</comment>
<dbReference type="HAMAP" id="MF_00376">
    <property type="entry name" value="Dephospho_CoA_kinase"/>
    <property type="match status" value="1"/>
</dbReference>
<evidence type="ECO:0000256" key="1">
    <source>
        <dbReference type="ARBA" id="ARBA00009018"/>
    </source>
</evidence>
<dbReference type="InterPro" id="IPR027417">
    <property type="entry name" value="P-loop_NTPase"/>
</dbReference>
<dbReference type="PANTHER" id="PTHR10695">
    <property type="entry name" value="DEPHOSPHO-COA KINASE-RELATED"/>
    <property type="match status" value="1"/>
</dbReference>
<dbReference type="PATRIC" id="fig|1423724.4.peg.924"/>
<keyword evidence="3 8" id="KW-0808">Transferase</keyword>
<keyword evidence="2 8" id="KW-0963">Cytoplasm</keyword>
<protein>
    <recommendedName>
        <fullName evidence="8 9">Dephospho-CoA kinase</fullName>
        <ecNumber evidence="8 9">2.7.1.24</ecNumber>
    </recommendedName>
    <alternativeName>
        <fullName evidence="8">Dephosphocoenzyme A kinase</fullName>
    </alternativeName>
</protein>
<dbReference type="NCBIfam" id="TIGR00152">
    <property type="entry name" value="dephospho-CoA kinase"/>
    <property type="match status" value="1"/>
</dbReference>
<evidence type="ECO:0000256" key="3">
    <source>
        <dbReference type="ARBA" id="ARBA00022679"/>
    </source>
</evidence>
<evidence type="ECO:0000313" key="10">
    <source>
        <dbReference type="EMBL" id="KRL83626.1"/>
    </source>
</evidence>
<dbReference type="eggNOG" id="COG0237">
    <property type="taxonomic scope" value="Bacteria"/>
</dbReference>
<evidence type="ECO:0000313" key="11">
    <source>
        <dbReference type="Proteomes" id="UP000051324"/>
    </source>
</evidence>
<evidence type="ECO:0000256" key="5">
    <source>
        <dbReference type="ARBA" id="ARBA00022777"/>
    </source>
</evidence>
<dbReference type="Gene3D" id="3.40.50.300">
    <property type="entry name" value="P-loop containing nucleotide triphosphate hydrolases"/>
    <property type="match status" value="1"/>
</dbReference>
<dbReference type="GO" id="GO:0015937">
    <property type="term" value="P:coenzyme A biosynthetic process"/>
    <property type="evidence" value="ECO:0007669"/>
    <property type="project" value="UniProtKB-UniRule"/>
</dbReference>
<comment type="similarity">
    <text evidence="1 8">Belongs to the CoaE family.</text>
</comment>
<accession>A0A0R1TX72</accession>
<evidence type="ECO:0000256" key="9">
    <source>
        <dbReference type="NCBIfam" id="TIGR00152"/>
    </source>
</evidence>
<dbReference type="Proteomes" id="UP000051324">
    <property type="component" value="Unassembled WGS sequence"/>
</dbReference>
<dbReference type="GO" id="GO:0005524">
    <property type="term" value="F:ATP binding"/>
    <property type="evidence" value="ECO:0007669"/>
    <property type="project" value="UniProtKB-UniRule"/>
</dbReference>
<dbReference type="EC" id="2.7.1.24" evidence="8 9"/>
<dbReference type="PANTHER" id="PTHR10695:SF46">
    <property type="entry name" value="BIFUNCTIONAL COENZYME A SYNTHASE-RELATED"/>
    <property type="match status" value="1"/>
</dbReference>
<keyword evidence="6 8" id="KW-0067">ATP-binding</keyword>
<evidence type="ECO:0000256" key="8">
    <source>
        <dbReference type="HAMAP-Rule" id="MF_00376"/>
    </source>
</evidence>
<comment type="catalytic activity">
    <reaction evidence="8">
        <text>3'-dephospho-CoA + ATP = ADP + CoA + H(+)</text>
        <dbReference type="Rhea" id="RHEA:18245"/>
        <dbReference type="ChEBI" id="CHEBI:15378"/>
        <dbReference type="ChEBI" id="CHEBI:30616"/>
        <dbReference type="ChEBI" id="CHEBI:57287"/>
        <dbReference type="ChEBI" id="CHEBI:57328"/>
        <dbReference type="ChEBI" id="CHEBI:456216"/>
        <dbReference type="EC" id="2.7.1.24"/>
    </reaction>
</comment>
<dbReference type="SUPFAM" id="SSF52540">
    <property type="entry name" value="P-loop containing nucleoside triphosphate hydrolases"/>
    <property type="match status" value="1"/>
</dbReference>
<comment type="subcellular location">
    <subcellularLocation>
        <location evidence="8">Cytoplasm</location>
    </subcellularLocation>
</comment>
<dbReference type="GO" id="GO:0004140">
    <property type="term" value="F:dephospho-CoA kinase activity"/>
    <property type="evidence" value="ECO:0007669"/>
    <property type="project" value="UniProtKB-UniRule"/>
</dbReference>
<keyword evidence="7 8" id="KW-0173">Coenzyme A biosynthesis</keyword>
<sequence length="206" mass="22960">MPAGEKMTYVLGLTGGIGMGKTTISNFLKKFDFKILDADLISRQVISRPATLQQLVACFGQTIIDQNGELDRKALGTIVFNNPGKLAQLDQIMQPLIRAEYTSQLKQARQAKIPVVVIDAALLFEQNYAGKCDAVMTVSLPQELQLKRIMQRDKITKTEALKRIASQIPDEKRKKMATIVIDSSGTVEETQAQVIKWLKINNLIEK</sequence>
<evidence type="ECO:0000256" key="6">
    <source>
        <dbReference type="ARBA" id="ARBA00022840"/>
    </source>
</evidence>
<dbReference type="PROSITE" id="PS51219">
    <property type="entry name" value="DPCK"/>
    <property type="match status" value="1"/>
</dbReference>
<comment type="function">
    <text evidence="8">Catalyzes the phosphorylation of the 3'-hydroxyl group of dephosphocoenzyme A to form coenzyme A.</text>
</comment>
<dbReference type="Pfam" id="PF01121">
    <property type="entry name" value="CoaE"/>
    <property type="match status" value="1"/>
</dbReference>
<gene>
    <name evidence="8" type="primary">coaE</name>
    <name evidence="10" type="ORF">FC32_GL000884</name>
</gene>
<dbReference type="STRING" id="1423724.FC32_GL000884"/>
<reference evidence="10 11" key="1">
    <citation type="journal article" date="2015" name="Genome Announc.">
        <title>Expanding the biotechnology potential of lactobacilli through comparative genomics of 213 strains and associated genera.</title>
        <authorList>
            <person name="Sun Z."/>
            <person name="Harris H.M."/>
            <person name="McCann A."/>
            <person name="Guo C."/>
            <person name="Argimon S."/>
            <person name="Zhang W."/>
            <person name="Yang X."/>
            <person name="Jeffery I.B."/>
            <person name="Cooney J.C."/>
            <person name="Kagawa T.F."/>
            <person name="Liu W."/>
            <person name="Song Y."/>
            <person name="Salvetti E."/>
            <person name="Wrobel A."/>
            <person name="Rasinkangas P."/>
            <person name="Parkhill J."/>
            <person name="Rea M.C."/>
            <person name="O'Sullivan O."/>
            <person name="Ritari J."/>
            <person name="Douillard F.P."/>
            <person name="Paul Ross R."/>
            <person name="Yang R."/>
            <person name="Briner A.E."/>
            <person name="Felis G.E."/>
            <person name="de Vos W.M."/>
            <person name="Barrangou R."/>
            <person name="Klaenhammer T.R."/>
            <person name="Caufield P.W."/>
            <person name="Cui Y."/>
            <person name="Zhang H."/>
            <person name="O'Toole P.W."/>
        </authorList>
    </citation>
    <scope>NUCLEOTIDE SEQUENCE [LARGE SCALE GENOMIC DNA]</scope>
    <source>
        <strain evidence="10 11">DSM 16634</strain>
    </source>
</reference>
<evidence type="ECO:0000256" key="2">
    <source>
        <dbReference type="ARBA" id="ARBA00022490"/>
    </source>
</evidence>
<dbReference type="UniPathway" id="UPA00241">
    <property type="reaction ID" value="UER00356"/>
</dbReference>
<dbReference type="AlphaFoldDB" id="A0A0R1TX72"/>
<dbReference type="GO" id="GO:0005737">
    <property type="term" value="C:cytoplasm"/>
    <property type="evidence" value="ECO:0007669"/>
    <property type="project" value="UniProtKB-SubCell"/>
</dbReference>
<keyword evidence="5 8" id="KW-0418">Kinase</keyword>
<evidence type="ECO:0000256" key="4">
    <source>
        <dbReference type="ARBA" id="ARBA00022741"/>
    </source>
</evidence>
<dbReference type="EMBL" id="AZFT01000053">
    <property type="protein sequence ID" value="KRL83626.1"/>
    <property type="molecule type" value="Genomic_DNA"/>
</dbReference>